<dbReference type="InterPro" id="IPR009057">
    <property type="entry name" value="Homeodomain-like_sf"/>
</dbReference>
<dbReference type="PRINTS" id="PR00455">
    <property type="entry name" value="HTHTETR"/>
</dbReference>
<organism evidence="6">
    <name type="scientific">Streptomyces sp. SF2575</name>
    <dbReference type="NCBI Taxonomy" id="746675"/>
    <lineage>
        <taxon>Bacteria</taxon>
        <taxon>Bacillati</taxon>
        <taxon>Actinomycetota</taxon>
        <taxon>Actinomycetes</taxon>
        <taxon>Kitasatosporales</taxon>
        <taxon>Streptomycetaceae</taxon>
        <taxon>Streptomyces</taxon>
    </lineage>
</organism>
<dbReference type="GO" id="GO:0000976">
    <property type="term" value="F:transcription cis-regulatory region binding"/>
    <property type="evidence" value="ECO:0007669"/>
    <property type="project" value="TreeGrafter"/>
</dbReference>
<gene>
    <name evidence="6" type="primary">ssfT2</name>
</gene>
<dbReference type="InterPro" id="IPR041347">
    <property type="entry name" value="MftR_C"/>
</dbReference>
<dbReference type="InterPro" id="IPR050109">
    <property type="entry name" value="HTH-type_TetR-like_transc_reg"/>
</dbReference>
<reference evidence="6" key="1">
    <citation type="journal article" date="2009" name="J. Am. Chem. Soc.">
        <title>Biochemical analysis of the biosynthetic pathway of an anticancer tetracycline SF2575.</title>
        <authorList>
            <person name="Pickens L.B."/>
            <person name="Kim W."/>
            <person name="Wang P."/>
            <person name="Zhou H."/>
            <person name="Watanabe K."/>
            <person name="Gomi S."/>
            <person name="Tang Y."/>
        </authorList>
    </citation>
    <scope>NUCLEOTIDE SEQUENCE</scope>
    <source>
        <strain evidence="6">SF2575</strain>
    </source>
</reference>
<feature type="domain" description="HTH tetR-type" evidence="5">
    <location>
        <begin position="13"/>
        <end position="73"/>
    </location>
</feature>
<evidence type="ECO:0000256" key="4">
    <source>
        <dbReference type="PROSITE-ProRule" id="PRU00335"/>
    </source>
</evidence>
<keyword evidence="2 4" id="KW-0238">DNA-binding</keyword>
<proteinExistence type="predicted"/>
<dbReference type="AlphaFoldDB" id="D6MSW4"/>
<dbReference type="SMR" id="D6MSW4"/>
<name>D6MSW4_9ACTN</name>
<dbReference type="InterPro" id="IPR001647">
    <property type="entry name" value="HTH_TetR"/>
</dbReference>
<dbReference type="EMBL" id="GQ409537">
    <property type="protein sequence ID" value="ADE34502.1"/>
    <property type="molecule type" value="Genomic_DNA"/>
</dbReference>
<keyword evidence="1" id="KW-0805">Transcription regulation</keyword>
<keyword evidence="3" id="KW-0804">Transcription</keyword>
<dbReference type="Pfam" id="PF17754">
    <property type="entry name" value="TetR_C_14"/>
    <property type="match status" value="1"/>
</dbReference>
<evidence type="ECO:0000256" key="3">
    <source>
        <dbReference type="ARBA" id="ARBA00023163"/>
    </source>
</evidence>
<evidence type="ECO:0000259" key="5">
    <source>
        <dbReference type="PROSITE" id="PS50977"/>
    </source>
</evidence>
<dbReference type="Pfam" id="PF00440">
    <property type="entry name" value="TetR_N"/>
    <property type="match status" value="1"/>
</dbReference>
<protein>
    <submittedName>
        <fullName evidence="6">SsfT2</fullName>
    </submittedName>
</protein>
<dbReference type="Gene3D" id="1.10.10.60">
    <property type="entry name" value="Homeodomain-like"/>
    <property type="match status" value="1"/>
</dbReference>
<dbReference type="PANTHER" id="PTHR30055">
    <property type="entry name" value="HTH-TYPE TRANSCRIPTIONAL REGULATOR RUTR"/>
    <property type="match status" value="1"/>
</dbReference>
<dbReference type="SUPFAM" id="SSF46689">
    <property type="entry name" value="Homeodomain-like"/>
    <property type="match status" value="1"/>
</dbReference>
<accession>D6MSW4</accession>
<evidence type="ECO:0000256" key="1">
    <source>
        <dbReference type="ARBA" id="ARBA00023015"/>
    </source>
</evidence>
<dbReference type="PROSITE" id="PS50977">
    <property type="entry name" value="HTH_TETR_2"/>
    <property type="match status" value="1"/>
</dbReference>
<feature type="DNA-binding region" description="H-T-H motif" evidence="4">
    <location>
        <begin position="36"/>
        <end position="55"/>
    </location>
</feature>
<dbReference type="GO" id="GO:0003700">
    <property type="term" value="F:DNA-binding transcription factor activity"/>
    <property type="evidence" value="ECO:0007669"/>
    <property type="project" value="TreeGrafter"/>
</dbReference>
<evidence type="ECO:0000313" key="6">
    <source>
        <dbReference type="EMBL" id="ADE34502.1"/>
    </source>
</evidence>
<sequence>MTDQLGLRERKKLRMGELISETAVALFLRYGFDRVSVADVAAAAEVSKKTVFNYFPSKEDLVLYPIRDHVDEPARVAGSRTAGESPIAALRRHFVAGLEAGDPITGLADYSEFLAFQRMVMGTPSLKLRLMEQWINSEDSLAHALAEALGESPDAIAPRALASQIIAVQRTLTVRNVERMLAGSRPADILAECTAEAELAFDLLEKSLT</sequence>
<dbReference type="Gene3D" id="1.10.357.10">
    <property type="entry name" value="Tetracycline Repressor, domain 2"/>
    <property type="match status" value="1"/>
</dbReference>
<evidence type="ECO:0000256" key="2">
    <source>
        <dbReference type="ARBA" id="ARBA00023125"/>
    </source>
</evidence>
<dbReference type="PANTHER" id="PTHR30055:SF234">
    <property type="entry name" value="HTH-TYPE TRANSCRIPTIONAL REGULATOR BETI"/>
    <property type="match status" value="1"/>
</dbReference>